<evidence type="ECO:0000313" key="2">
    <source>
        <dbReference type="EMBL" id="OTG29036.1"/>
    </source>
</evidence>
<reference evidence="1" key="3">
    <citation type="submission" date="2020-06" db="EMBL/GenBank/DDBJ databases">
        <title>Helianthus annuus Genome sequencing and assembly Release 2.</title>
        <authorList>
            <person name="Gouzy J."/>
            <person name="Langlade N."/>
            <person name="Munos S."/>
        </authorList>
    </citation>
    <scope>NUCLEOTIDE SEQUENCE</scope>
    <source>
        <tissue evidence="1">Leaves</tissue>
    </source>
</reference>
<proteinExistence type="predicted"/>
<keyword evidence="1" id="KW-0548">Nucleotidyltransferase</keyword>
<dbReference type="PANTHER" id="PTHR11252:SF0">
    <property type="entry name" value="POLYRIBONUCLEOTIDE NUCLEOTIDYLTRANSFERASE 1, MITOCHONDRIAL"/>
    <property type="match status" value="1"/>
</dbReference>
<dbReference type="Gramene" id="mRNA:HanXRQr2_Chr04g0178091">
    <property type="protein sequence ID" value="mRNA:HanXRQr2_Chr04g0178091"/>
    <property type="gene ID" value="HanXRQr2_Chr04g0178091"/>
</dbReference>
<organism evidence="2 3">
    <name type="scientific">Helianthus annuus</name>
    <name type="common">Common sunflower</name>
    <dbReference type="NCBI Taxonomy" id="4232"/>
    <lineage>
        <taxon>Eukaryota</taxon>
        <taxon>Viridiplantae</taxon>
        <taxon>Streptophyta</taxon>
        <taxon>Embryophyta</taxon>
        <taxon>Tracheophyta</taxon>
        <taxon>Spermatophyta</taxon>
        <taxon>Magnoliopsida</taxon>
        <taxon>eudicotyledons</taxon>
        <taxon>Gunneridae</taxon>
        <taxon>Pentapetalae</taxon>
        <taxon>asterids</taxon>
        <taxon>campanulids</taxon>
        <taxon>Asterales</taxon>
        <taxon>Asteraceae</taxon>
        <taxon>Asteroideae</taxon>
        <taxon>Heliantheae alliance</taxon>
        <taxon>Heliantheae</taxon>
        <taxon>Helianthus</taxon>
    </lineage>
</organism>
<keyword evidence="2" id="KW-0808">Transferase</keyword>
<reference evidence="1 3" key="1">
    <citation type="journal article" date="2017" name="Nature">
        <title>The sunflower genome provides insights into oil metabolism, flowering and Asterid evolution.</title>
        <authorList>
            <person name="Badouin H."/>
            <person name="Gouzy J."/>
            <person name="Grassa C.J."/>
            <person name="Murat F."/>
            <person name="Staton S.E."/>
            <person name="Cottret L."/>
            <person name="Lelandais-Briere C."/>
            <person name="Owens G.L."/>
            <person name="Carrere S."/>
            <person name="Mayjonade B."/>
            <person name="Legrand L."/>
            <person name="Gill N."/>
            <person name="Kane N.C."/>
            <person name="Bowers J.E."/>
            <person name="Hubner S."/>
            <person name="Bellec A."/>
            <person name="Berard A."/>
            <person name="Berges H."/>
            <person name="Blanchet N."/>
            <person name="Boniface M.C."/>
            <person name="Brunel D."/>
            <person name="Catrice O."/>
            <person name="Chaidir N."/>
            <person name="Claudel C."/>
            <person name="Donnadieu C."/>
            <person name="Faraut T."/>
            <person name="Fievet G."/>
            <person name="Helmstetter N."/>
            <person name="King M."/>
            <person name="Knapp S.J."/>
            <person name="Lai Z."/>
            <person name="Le Paslier M.C."/>
            <person name="Lippi Y."/>
            <person name="Lorenzon L."/>
            <person name="Mandel J.R."/>
            <person name="Marage G."/>
            <person name="Marchand G."/>
            <person name="Marquand E."/>
            <person name="Bret-Mestries E."/>
            <person name="Morien E."/>
            <person name="Nambeesan S."/>
            <person name="Nguyen T."/>
            <person name="Pegot-Espagnet P."/>
            <person name="Pouilly N."/>
            <person name="Raftis F."/>
            <person name="Sallet E."/>
            <person name="Schiex T."/>
            <person name="Thomas J."/>
            <person name="Vandecasteele C."/>
            <person name="Vares D."/>
            <person name="Vear F."/>
            <person name="Vautrin S."/>
            <person name="Crespi M."/>
            <person name="Mangin B."/>
            <person name="Burke J.M."/>
            <person name="Salse J."/>
            <person name="Munos S."/>
            <person name="Vincourt P."/>
            <person name="Rieseberg L.H."/>
            <person name="Langlade N.B."/>
        </authorList>
    </citation>
    <scope>NUCLEOTIDE SEQUENCE [LARGE SCALE GENOMIC DNA]</scope>
    <source>
        <strain evidence="3">cv. SF193</strain>
        <tissue evidence="1">Leaves</tissue>
    </source>
</reference>
<sequence>MSINPEAKMYSFPSSCVGGVGRIGAPSRREVGHCTLAERALKYSIADDITEI</sequence>
<dbReference type="InterPro" id="IPR020568">
    <property type="entry name" value="Ribosomal_Su5_D2-typ_SF"/>
</dbReference>
<dbReference type="PANTHER" id="PTHR11252">
    <property type="entry name" value="POLYRIBONUCLEOTIDE NUCLEOTIDYLTRANSFERASE"/>
    <property type="match status" value="1"/>
</dbReference>
<dbReference type="EMBL" id="MNCJ02000319">
    <property type="protein sequence ID" value="KAF5811148.1"/>
    <property type="molecule type" value="Genomic_DNA"/>
</dbReference>
<name>A0A251V1P6_HELAN</name>
<dbReference type="Gene3D" id="3.30.230.70">
    <property type="entry name" value="GHMP Kinase, N-terminal domain"/>
    <property type="match status" value="1"/>
</dbReference>
<keyword evidence="3" id="KW-1185">Reference proteome</keyword>
<dbReference type="GO" id="GO:0004654">
    <property type="term" value="F:polyribonucleotide nucleotidyltransferase activity"/>
    <property type="evidence" value="ECO:0007669"/>
    <property type="project" value="UniProtKB-EC"/>
</dbReference>
<gene>
    <name evidence="2" type="ORF">HannXRQ_Chr04g0117851</name>
    <name evidence="1" type="ORF">HanXRQr2_Chr04g0178091</name>
</gene>
<dbReference type="Proteomes" id="UP000215914">
    <property type="component" value="Chromosome 4"/>
</dbReference>
<dbReference type="GO" id="GO:0003723">
    <property type="term" value="F:RNA binding"/>
    <property type="evidence" value="ECO:0007669"/>
    <property type="project" value="InterPro"/>
</dbReference>
<dbReference type="InParanoid" id="A0A251V1P6"/>
<evidence type="ECO:0000313" key="1">
    <source>
        <dbReference type="EMBL" id="KAF5811148.1"/>
    </source>
</evidence>
<dbReference type="InterPro" id="IPR027408">
    <property type="entry name" value="PNPase/RNase_PH_dom_sf"/>
</dbReference>
<dbReference type="EC" id="2.7.7.8" evidence="1"/>
<dbReference type="InterPro" id="IPR012162">
    <property type="entry name" value="PNPase"/>
</dbReference>
<protein>
    <submittedName>
        <fullName evidence="1 2">Polyribonucleotide nucleotidyltransferase</fullName>
        <ecNumber evidence="1">2.7.7.8</ecNumber>
    </submittedName>
</protein>
<reference evidence="2" key="2">
    <citation type="submission" date="2017-02" db="EMBL/GenBank/DDBJ databases">
        <title>Sunflower complete genome.</title>
        <authorList>
            <person name="Langlade N."/>
            <person name="Munos S."/>
        </authorList>
    </citation>
    <scope>NUCLEOTIDE SEQUENCE [LARGE SCALE GENOMIC DNA]</scope>
    <source>
        <tissue evidence="2">Leaves</tissue>
    </source>
</reference>
<evidence type="ECO:0000313" key="3">
    <source>
        <dbReference type="Proteomes" id="UP000215914"/>
    </source>
</evidence>
<dbReference type="GO" id="GO:0006402">
    <property type="term" value="P:mRNA catabolic process"/>
    <property type="evidence" value="ECO:0007669"/>
    <property type="project" value="InterPro"/>
</dbReference>
<dbReference type="STRING" id="4232.A0A251V1P6"/>
<dbReference type="EMBL" id="CM007893">
    <property type="protein sequence ID" value="OTG29036.1"/>
    <property type="molecule type" value="Genomic_DNA"/>
</dbReference>
<accession>A0A251V1P6</accession>
<dbReference type="SUPFAM" id="SSF54211">
    <property type="entry name" value="Ribosomal protein S5 domain 2-like"/>
    <property type="match status" value="1"/>
</dbReference>
<dbReference type="AlphaFoldDB" id="A0A251V1P6"/>